<evidence type="ECO:0000313" key="7">
    <source>
        <dbReference type="Proteomes" id="UP001500221"/>
    </source>
</evidence>
<dbReference type="InterPro" id="IPR003785">
    <property type="entry name" value="Creatininase/forma_Hydrolase"/>
</dbReference>
<keyword evidence="3" id="KW-0378">Hydrolase</keyword>
<dbReference type="Proteomes" id="UP001500221">
    <property type="component" value="Unassembled WGS sequence"/>
</dbReference>
<reference evidence="7" key="1">
    <citation type="journal article" date="2019" name="Int. J. Syst. Evol. Microbiol.">
        <title>The Global Catalogue of Microorganisms (GCM) 10K type strain sequencing project: providing services to taxonomists for standard genome sequencing and annotation.</title>
        <authorList>
            <consortium name="The Broad Institute Genomics Platform"/>
            <consortium name="The Broad Institute Genome Sequencing Center for Infectious Disease"/>
            <person name="Wu L."/>
            <person name="Ma J."/>
        </authorList>
    </citation>
    <scope>NUCLEOTIDE SEQUENCE [LARGE SCALE GENOMIC DNA]</scope>
    <source>
        <strain evidence="7">JCM 18459</strain>
    </source>
</reference>
<dbReference type="SUPFAM" id="SSF102215">
    <property type="entry name" value="Creatininase"/>
    <property type="match status" value="1"/>
</dbReference>
<keyword evidence="7" id="KW-1185">Reference proteome</keyword>
<accession>A0ABP9PAN7</accession>
<comment type="caution">
    <text evidence="6">The sequence shown here is derived from an EMBL/GenBank/DDBJ whole genome shotgun (WGS) entry which is preliminary data.</text>
</comment>
<dbReference type="Gene3D" id="3.40.50.10310">
    <property type="entry name" value="Creatininase"/>
    <property type="match status" value="1"/>
</dbReference>
<keyword evidence="2" id="KW-0479">Metal-binding</keyword>
<comment type="cofactor">
    <cofactor evidence="1">
        <name>Zn(2+)</name>
        <dbReference type="ChEBI" id="CHEBI:29105"/>
    </cofactor>
</comment>
<evidence type="ECO:0000256" key="3">
    <source>
        <dbReference type="ARBA" id="ARBA00022801"/>
    </source>
</evidence>
<keyword evidence="4" id="KW-0862">Zinc</keyword>
<dbReference type="PANTHER" id="PTHR35005:SF1">
    <property type="entry name" value="2-AMINO-5-FORMYLAMINO-6-RIBOSYLAMINOPYRIMIDIN-4(3H)-ONE 5'-MONOPHOSPHATE DEFORMYLASE"/>
    <property type="match status" value="1"/>
</dbReference>
<name>A0ABP9PAN7_9ACTN</name>
<evidence type="ECO:0000256" key="1">
    <source>
        <dbReference type="ARBA" id="ARBA00001947"/>
    </source>
</evidence>
<evidence type="ECO:0000313" key="6">
    <source>
        <dbReference type="EMBL" id="GAA5143517.1"/>
    </source>
</evidence>
<proteinExistence type="inferred from homology"/>
<sequence>MTATVEPTEKTELPSVWMQDLTWEEVEGYLAHDDIAIIPVGATEQHGPAGPLGVDSYVAITLAEDTAQRAGVLCTPPVWFGDSSHHGGFPGTISIRTETQIALMRDICRSLVKHGFRKIILVNGHKGSNLPGLVSSVRGLHEDEAPQAIFAVADPLHLARSAAPRIKDTREHHAGELELSHIHHRFPGLIRTERLTDAGVDFQEVFGGFVGDDLFGPAPDGVEIMWSGAEQRAFTPTGSFSSSLGLSDQKGKDYHEHIVGRLVELVEWLRGYTGPLGTVVPEPR</sequence>
<dbReference type="Pfam" id="PF02633">
    <property type="entry name" value="Creatininase"/>
    <property type="match status" value="1"/>
</dbReference>
<protein>
    <recommendedName>
        <fullName evidence="8">Creatininase family protein</fullName>
    </recommendedName>
</protein>
<evidence type="ECO:0000256" key="2">
    <source>
        <dbReference type="ARBA" id="ARBA00022723"/>
    </source>
</evidence>
<dbReference type="RefSeq" id="WP_345454967.1">
    <property type="nucleotide sequence ID" value="NZ_BAABKG010000001.1"/>
</dbReference>
<evidence type="ECO:0008006" key="8">
    <source>
        <dbReference type="Google" id="ProtNLM"/>
    </source>
</evidence>
<gene>
    <name evidence="6" type="ORF">GCM10023340_09070</name>
</gene>
<dbReference type="InterPro" id="IPR024087">
    <property type="entry name" value="Creatininase-like_sf"/>
</dbReference>
<organism evidence="6 7">
    <name type="scientific">Nocardioides marinquilinus</name>
    <dbReference type="NCBI Taxonomy" id="1210400"/>
    <lineage>
        <taxon>Bacteria</taxon>
        <taxon>Bacillati</taxon>
        <taxon>Actinomycetota</taxon>
        <taxon>Actinomycetes</taxon>
        <taxon>Propionibacteriales</taxon>
        <taxon>Nocardioidaceae</taxon>
        <taxon>Nocardioides</taxon>
    </lineage>
</organism>
<comment type="similarity">
    <text evidence="5">Belongs to the creatininase superfamily.</text>
</comment>
<dbReference type="EMBL" id="BAABKG010000001">
    <property type="protein sequence ID" value="GAA5143517.1"/>
    <property type="molecule type" value="Genomic_DNA"/>
</dbReference>
<evidence type="ECO:0000256" key="4">
    <source>
        <dbReference type="ARBA" id="ARBA00022833"/>
    </source>
</evidence>
<evidence type="ECO:0000256" key="5">
    <source>
        <dbReference type="ARBA" id="ARBA00024029"/>
    </source>
</evidence>
<dbReference type="PANTHER" id="PTHR35005">
    <property type="entry name" value="3-DEHYDRO-SCYLLO-INOSOSE HYDROLASE"/>
    <property type="match status" value="1"/>
</dbReference>